<accession>A0AA35XHG9</accession>
<evidence type="ECO:0000256" key="19">
    <source>
        <dbReference type="ARBA" id="ARBA00035720"/>
    </source>
</evidence>
<protein>
    <recommendedName>
        <fullName evidence="18">Cyclin-dependent kinase 20</fullName>
        <ecNumber evidence="5">2.7.11.22</ecNumber>
    </recommendedName>
    <alternativeName>
        <fullName evidence="19">Cell cycle-related kinase</fullName>
    </alternativeName>
    <alternativeName>
        <fullName evidence="20">Cell division protein kinase 20</fullName>
    </alternativeName>
</protein>
<comment type="catalytic activity">
    <reaction evidence="22">
        <text>L-seryl-[protein] + ATP = O-phospho-L-seryl-[protein] + ADP + H(+)</text>
        <dbReference type="Rhea" id="RHEA:17989"/>
        <dbReference type="Rhea" id="RHEA-COMP:9863"/>
        <dbReference type="Rhea" id="RHEA-COMP:11604"/>
        <dbReference type="ChEBI" id="CHEBI:15378"/>
        <dbReference type="ChEBI" id="CHEBI:29999"/>
        <dbReference type="ChEBI" id="CHEBI:30616"/>
        <dbReference type="ChEBI" id="CHEBI:83421"/>
        <dbReference type="ChEBI" id="CHEBI:456216"/>
        <dbReference type="EC" id="2.7.11.22"/>
    </reaction>
</comment>
<reference evidence="25" key="1">
    <citation type="submission" date="2023-03" db="EMBL/GenBank/DDBJ databases">
        <authorList>
            <person name="Steffen K."/>
            <person name="Cardenas P."/>
        </authorList>
    </citation>
    <scope>NUCLEOTIDE SEQUENCE</scope>
</reference>
<evidence type="ECO:0000256" key="16">
    <source>
        <dbReference type="ARBA" id="ARBA00023273"/>
    </source>
</evidence>
<organism evidence="25 26">
    <name type="scientific">Geodia barretti</name>
    <name type="common">Barrett's horny sponge</name>
    <dbReference type="NCBI Taxonomy" id="519541"/>
    <lineage>
        <taxon>Eukaryota</taxon>
        <taxon>Metazoa</taxon>
        <taxon>Porifera</taxon>
        <taxon>Demospongiae</taxon>
        <taxon>Heteroscleromorpha</taxon>
        <taxon>Tetractinellida</taxon>
        <taxon>Astrophorina</taxon>
        <taxon>Geodiidae</taxon>
        <taxon>Geodia</taxon>
    </lineage>
</organism>
<evidence type="ECO:0000256" key="5">
    <source>
        <dbReference type="ARBA" id="ARBA00012425"/>
    </source>
</evidence>
<dbReference type="GO" id="GO:0051301">
    <property type="term" value="P:cell division"/>
    <property type="evidence" value="ECO:0007669"/>
    <property type="project" value="UniProtKB-KW"/>
</dbReference>
<evidence type="ECO:0000256" key="1">
    <source>
        <dbReference type="ARBA" id="ARBA00004123"/>
    </source>
</evidence>
<keyword evidence="6" id="KW-0217">Developmental protein</keyword>
<dbReference type="FunFam" id="3.30.200.20:FF:000211">
    <property type="entry name" value="Putative cyclin-dependent kinase 20"/>
    <property type="match status" value="1"/>
</dbReference>
<evidence type="ECO:0000256" key="15">
    <source>
        <dbReference type="ARBA" id="ARBA00023242"/>
    </source>
</evidence>
<evidence type="ECO:0000256" key="14">
    <source>
        <dbReference type="ARBA" id="ARBA00023069"/>
    </source>
</evidence>
<dbReference type="Pfam" id="PF20145">
    <property type="entry name" value="ARMET_N"/>
    <property type="match status" value="1"/>
</dbReference>
<evidence type="ECO:0000256" key="2">
    <source>
        <dbReference type="ARBA" id="ARBA00004138"/>
    </source>
</evidence>
<keyword evidence="15" id="KW-0539">Nucleus</keyword>
<dbReference type="EC" id="2.7.11.22" evidence="5"/>
<evidence type="ECO:0000256" key="12">
    <source>
        <dbReference type="ARBA" id="ARBA00022777"/>
    </source>
</evidence>
<dbReference type="InterPro" id="IPR045332">
    <property type="entry name" value="ARMET_N"/>
</dbReference>
<evidence type="ECO:0000256" key="8">
    <source>
        <dbReference type="ARBA" id="ARBA00022527"/>
    </source>
</evidence>
<dbReference type="GO" id="GO:0004693">
    <property type="term" value="F:cyclin-dependent protein serine/threonine kinase activity"/>
    <property type="evidence" value="ECO:0007669"/>
    <property type="project" value="UniProtKB-EC"/>
</dbReference>
<comment type="subcellular location">
    <subcellularLocation>
        <location evidence="2">Cell projection</location>
        <location evidence="2">Cilium</location>
    </subcellularLocation>
    <subcellularLocation>
        <location evidence="3">Cytoplasm</location>
    </subcellularLocation>
    <subcellularLocation>
        <location evidence="1">Nucleus</location>
    </subcellularLocation>
</comment>
<name>A0AA35XHG9_GEOBA</name>
<keyword evidence="10" id="KW-0808">Transferase</keyword>
<gene>
    <name evidence="25" type="ORF">GBAR_LOCUS28702</name>
</gene>
<keyword evidence="9" id="KW-0132">Cell division</keyword>
<dbReference type="InterPro" id="IPR000719">
    <property type="entry name" value="Prot_kinase_dom"/>
</dbReference>
<evidence type="ECO:0000256" key="4">
    <source>
        <dbReference type="ARBA" id="ARBA00006485"/>
    </source>
</evidence>
<feature type="domain" description="Protein kinase" evidence="24">
    <location>
        <begin position="4"/>
        <end position="255"/>
    </location>
</feature>
<keyword evidence="8" id="KW-0723">Serine/threonine-protein kinase</keyword>
<dbReference type="Gene3D" id="3.30.200.20">
    <property type="entry name" value="Phosphorylase Kinase, domain 1"/>
    <property type="match status" value="1"/>
</dbReference>
<dbReference type="Gene3D" id="1.10.225.10">
    <property type="entry name" value="Saposin-like"/>
    <property type="match status" value="1"/>
</dbReference>
<dbReference type="AlphaFoldDB" id="A0AA35XHG9"/>
<keyword evidence="16" id="KW-0966">Cell projection</keyword>
<evidence type="ECO:0000256" key="23">
    <source>
        <dbReference type="PROSITE-ProRule" id="PRU10141"/>
    </source>
</evidence>
<evidence type="ECO:0000256" key="7">
    <source>
        <dbReference type="ARBA" id="ARBA00022490"/>
    </source>
</evidence>
<dbReference type="EMBL" id="CASHTH010004017">
    <property type="protein sequence ID" value="CAI8052511.1"/>
    <property type="molecule type" value="Genomic_DNA"/>
</dbReference>
<proteinExistence type="inferred from homology"/>
<evidence type="ECO:0000256" key="11">
    <source>
        <dbReference type="ARBA" id="ARBA00022741"/>
    </source>
</evidence>
<dbReference type="InterPro" id="IPR050108">
    <property type="entry name" value="CDK"/>
</dbReference>
<feature type="binding site" evidence="23">
    <location>
        <position position="38"/>
    </location>
    <ligand>
        <name>ATP</name>
        <dbReference type="ChEBI" id="CHEBI:30616"/>
    </ligand>
</feature>
<keyword evidence="13 23" id="KW-0067">ATP-binding</keyword>
<dbReference type="GO" id="GO:0005929">
    <property type="term" value="C:cilium"/>
    <property type="evidence" value="ECO:0007669"/>
    <property type="project" value="UniProtKB-SubCell"/>
</dbReference>
<comment type="catalytic activity">
    <reaction evidence="21">
        <text>L-threonyl-[protein] + ATP = O-phospho-L-threonyl-[protein] + ADP + H(+)</text>
        <dbReference type="Rhea" id="RHEA:46608"/>
        <dbReference type="Rhea" id="RHEA-COMP:11060"/>
        <dbReference type="Rhea" id="RHEA-COMP:11605"/>
        <dbReference type="ChEBI" id="CHEBI:15378"/>
        <dbReference type="ChEBI" id="CHEBI:30013"/>
        <dbReference type="ChEBI" id="CHEBI:30616"/>
        <dbReference type="ChEBI" id="CHEBI:61977"/>
        <dbReference type="ChEBI" id="CHEBI:456216"/>
        <dbReference type="EC" id="2.7.11.22"/>
    </reaction>
</comment>
<dbReference type="Proteomes" id="UP001174909">
    <property type="component" value="Unassembled WGS sequence"/>
</dbReference>
<evidence type="ECO:0000256" key="17">
    <source>
        <dbReference type="ARBA" id="ARBA00023306"/>
    </source>
</evidence>
<evidence type="ECO:0000256" key="9">
    <source>
        <dbReference type="ARBA" id="ARBA00022618"/>
    </source>
</evidence>
<evidence type="ECO:0000256" key="3">
    <source>
        <dbReference type="ARBA" id="ARBA00004496"/>
    </source>
</evidence>
<dbReference type="GO" id="GO:0005524">
    <property type="term" value="F:ATP binding"/>
    <property type="evidence" value="ECO:0007669"/>
    <property type="project" value="UniProtKB-UniRule"/>
</dbReference>
<dbReference type="InterPro" id="IPR011009">
    <property type="entry name" value="Kinase-like_dom_sf"/>
</dbReference>
<keyword evidence="14" id="KW-0969">Cilium</keyword>
<keyword evidence="17" id="KW-0131">Cell cycle</keyword>
<evidence type="ECO:0000259" key="24">
    <source>
        <dbReference type="PROSITE" id="PS50011"/>
    </source>
</evidence>
<dbReference type="PROSITE" id="PS00107">
    <property type="entry name" value="PROTEIN_KINASE_ATP"/>
    <property type="match status" value="1"/>
</dbReference>
<evidence type="ECO:0000256" key="22">
    <source>
        <dbReference type="ARBA" id="ARBA00048367"/>
    </source>
</evidence>
<keyword evidence="12 25" id="KW-0418">Kinase</keyword>
<evidence type="ECO:0000313" key="25">
    <source>
        <dbReference type="EMBL" id="CAI8052511.1"/>
    </source>
</evidence>
<keyword evidence="11 23" id="KW-0547">Nucleotide-binding</keyword>
<dbReference type="PANTHER" id="PTHR24056">
    <property type="entry name" value="CELL DIVISION PROTEIN KINASE"/>
    <property type="match status" value="1"/>
</dbReference>
<dbReference type="GO" id="GO:0005634">
    <property type="term" value="C:nucleus"/>
    <property type="evidence" value="ECO:0007669"/>
    <property type="project" value="UniProtKB-SubCell"/>
</dbReference>
<evidence type="ECO:0000256" key="20">
    <source>
        <dbReference type="ARBA" id="ARBA00035723"/>
    </source>
</evidence>
<dbReference type="GO" id="GO:0005737">
    <property type="term" value="C:cytoplasm"/>
    <property type="evidence" value="ECO:0007669"/>
    <property type="project" value="UniProtKB-SubCell"/>
</dbReference>
<sequence length="331" mass="36873">MEQYHILERIGEGAHGVVLKAKHLQTGEVVALKKIPLKKLDDGIPNSVLREMKALQECEDSHHVVRLRDVFPHGPGFVLVFDYMLSDLAKVIRNSEHPLTEASSSSLYPSSDLDLKPANLLISPMGHLKIADFGLARVFSGESGRLYSHQVATRWYRAPELLYGAKEYDLGVDMWAVGCIFGELLNNSPLFPGMSELPDFKKILFPEIPPIPLEVVVPDAPSQAIDLLSKFLVYYSKKRTTASNRNGMELLRPLLTLAVVSLFVVDVRAKLKGDECEVCINFLNKLVGKMKEREVTVSDHEIVEVELMKACKDAKGKDSSFVSLLIPPLPE</sequence>
<dbReference type="SMART" id="SM00220">
    <property type="entry name" value="S_TKc"/>
    <property type="match status" value="1"/>
</dbReference>
<dbReference type="PROSITE" id="PS50011">
    <property type="entry name" value="PROTEIN_KINASE_DOM"/>
    <property type="match status" value="1"/>
</dbReference>
<dbReference type="Gene3D" id="1.10.510.10">
    <property type="entry name" value="Transferase(Phosphotransferase) domain 1"/>
    <property type="match status" value="1"/>
</dbReference>
<evidence type="ECO:0000256" key="18">
    <source>
        <dbReference type="ARBA" id="ARBA00035711"/>
    </source>
</evidence>
<evidence type="ECO:0000256" key="13">
    <source>
        <dbReference type="ARBA" id="ARBA00022840"/>
    </source>
</evidence>
<dbReference type="InterPro" id="IPR017441">
    <property type="entry name" value="Protein_kinase_ATP_BS"/>
</dbReference>
<keyword evidence="26" id="KW-1185">Reference proteome</keyword>
<evidence type="ECO:0000256" key="21">
    <source>
        <dbReference type="ARBA" id="ARBA00047811"/>
    </source>
</evidence>
<evidence type="ECO:0000256" key="10">
    <source>
        <dbReference type="ARBA" id="ARBA00022679"/>
    </source>
</evidence>
<dbReference type="SUPFAM" id="SSF56112">
    <property type="entry name" value="Protein kinase-like (PK-like)"/>
    <property type="match status" value="1"/>
</dbReference>
<comment type="similarity">
    <text evidence="4">Belongs to the protein kinase superfamily. CMGC Ser/Thr protein kinase family. CDC2/CDKX subfamily.</text>
</comment>
<comment type="caution">
    <text evidence="25">The sequence shown here is derived from an EMBL/GenBank/DDBJ whole genome shotgun (WGS) entry which is preliminary data.</text>
</comment>
<evidence type="ECO:0000313" key="26">
    <source>
        <dbReference type="Proteomes" id="UP001174909"/>
    </source>
</evidence>
<dbReference type="PANTHER" id="PTHR24056:SF171">
    <property type="entry name" value="CYCLIN-DEPENDENT KINASE 20"/>
    <property type="match status" value="1"/>
</dbReference>
<evidence type="ECO:0000256" key="6">
    <source>
        <dbReference type="ARBA" id="ARBA00022473"/>
    </source>
</evidence>
<dbReference type="Pfam" id="PF00069">
    <property type="entry name" value="Pkinase"/>
    <property type="match status" value="2"/>
</dbReference>
<keyword evidence="7" id="KW-0963">Cytoplasm</keyword>